<dbReference type="EMBL" id="NJHN03000063">
    <property type="protein sequence ID" value="KAH9418476.1"/>
    <property type="molecule type" value="Genomic_DNA"/>
</dbReference>
<comment type="caution">
    <text evidence="1">The sequence shown here is derived from an EMBL/GenBank/DDBJ whole genome shotgun (WGS) entry which is preliminary data.</text>
</comment>
<reference evidence="1 2" key="1">
    <citation type="journal article" date="2018" name="J. Allergy Clin. Immunol.">
        <title>High-quality assembly of Dermatophagoides pteronyssinus genome and transcriptome reveals a wide range of novel allergens.</title>
        <authorList>
            <person name="Liu X.Y."/>
            <person name="Yang K.Y."/>
            <person name="Wang M.Q."/>
            <person name="Kwok J.S."/>
            <person name="Zeng X."/>
            <person name="Yang Z."/>
            <person name="Xiao X.J."/>
            <person name="Lau C.P."/>
            <person name="Li Y."/>
            <person name="Huang Z.M."/>
            <person name="Ba J.G."/>
            <person name="Yim A.K."/>
            <person name="Ouyang C.Y."/>
            <person name="Ngai S.M."/>
            <person name="Chan T.F."/>
            <person name="Leung E.L."/>
            <person name="Liu L."/>
            <person name="Liu Z.G."/>
            <person name="Tsui S.K."/>
        </authorList>
    </citation>
    <scope>NUCLEOTIDE SEQUENCE [LARGE SCALE GENOMIC DNA]</scope>
    <source>
        <strain evidence="1">Derp</strain>
    </source>
</reference>
<proteinExistence type="predicted"/>
<reference evidence="1 2" key="2">
    <citation type="journal article" date="2022" name="Mol. Biol. Evol.">
        <title>Comparative Genomics Reveals Insights into the Divergent Evolution of Astigmatic Mites and Household Pest Adaptations.</title>
        <authorList>
            <person name="Xiong Q."/>
            <person name="Wan A.T."/>
            <person name="Liu X."/>
            <person name="Fung C.S."/>
            <person name="Xiao X."/>
            <person name="Malainual N."/>
            <person name="Hou J."/>
            <person name="Wang L."/>
            <person name="Wang M."/>
            <person name="Yang K.Y."/>
            <person name="Cui Y."/>
            <person name="Leung E.L."/>
            <person name="Nong W."/>
            <person name="Shin S.K."/>
            <person name="Au S.W."/>
            <person name="Jeong K.Y."/>
            <person name="Chew F.T."/>
            <person name="Hui J.H."/>
            <person name="Leung T.F."/>
            <person name="Tungtrongchitr A."/>
            <person name="Zhong N."/>
            <person name="Liu Z."/>
            <person name="Tsui S.K."/>
        </authorList>
    </citation>
    <scope>NUCLEOTIDE SEQUENCE [LARGE SCALE GENOMIC DNA]</scope>
    <source>
        <strain evidence="1">Derp</strain>
    </source>
</reference>
<organism evidence="1 2">
    <name type="scientific">Dermatophagoides pteronyssinus</name>
    <name type="common">European house dust mite</name>
    <dbReference type="NCBI Taxonomy" id="6956"/>
    <lineage>
        <taxon>Eukaryota</taxon>
        <taxon>Metazoa</taxon>
        <taxon>Ecdysozoa</taxon>
        <taxon>Arthropoda</taxon>
        <taxon>Chelicerata</taxon>
        <taxon>Arachnida</taxon>
        <taxon>Acari</taxon>
        <taxon>Acariformes</taxon>
        <taxon>Sarcoptiformes</taxon>
        <taxon>Astigmata</taxon>
        <taxon>Psoroptidia</taxon>
        <taxon>Analgoidea</taxon>
        <taxon>Pyroglyphidae</taxon>
        <taxon>Dermatophagoidinae</taxon>
        <taxon>Dermatophagoides</taxon>
    </lineage>
</organism>
<evidence type="ECO:0000313" key="1">
    <source>
        <dbReference type="EMBL" id="KAH9418476.1"/>
    </source>
</evidence>
<evidence type="ECO:0000313" key="2">
    <source>
        <dbReference type="Proteomes" id="UP000887458"/>
    </source>
</evidence>
<accession>A0ABQ8J7C8</accession>
<sequence length="65" mass="8059">MWIDLSCCRNGHWSITFYKQGVDYNELYDVWKRKSIHSFIKYQLFTDEHFTIQRDYLILTEGYNK</sequence>
<dbReference type="Proteomes" id="UP000887458">
    <property type="component" value="Unassembled WGS sequence"/>
</dbReference>
<name>A0ABQ8J7C8_DERPT</name>
<gene>
    <name evidence="1" type="ORF">DERP_011338</name>
</gene>
<protein>
    <submittedName>
        <fullName evidence="1">Uncharacterized protein</fullName>
    </submittedName>
</protein>
<keyword evidence="2" id="KW-1185">Reference proteome</keyword>